<evidence type="ECO:0000313" key="2">
    <source>
        <dbReference type="EMBL" id="KAH0463217.1"/>
    </source>
</evidence>
<evidence type="ECO:0000313" key="3">
    <source>
        <dbReference type="Proteomes" id="UP000775213"/>
    </source>
</evidence>
<sequence>MFVSFSSFCLLIIGTLLRDSFVIWICAERKPIILSDVRACGFYERSDMKIKMLMPLDAESRRLIDWMEKSIDK</sequence>
<organism evidence="2 3">
    <name type="scientific">Dendrobium chrysotoxum</name>
    <name type="common">Orchid</name>
    <dbReference type="NCBI Taxonomy" id="161865"/>
    <lineage>
        <taxon>Eukaryota</taxon>
        <taxon>Viridiplantae</taxon>
        <taxon>Streptophyta</taxon>
        <taxon>Embryophyta</taxon>
        <taxon>Tracheophyta</taxon>
        <taxon>Spermatophyta</taxon>
        <taxon>Magnoliopsida</taxon>
        <taxon>Liliopsida</taxon>
        <taxon>Asparagales</taxon>
        <taxon>Orchidaceae</taxon>
        <taxon>Epidendroideae</taxon>
        <taxon>Malaxideae</taxon>
        <taxon>Dendrobiinae</taxon>
        <taxon>Dendrobium</taxon>
    </lineage>
</organism>
<accession>A0AAV7H5R8</accession>
<gene>
    <name evidence="2" type="ORF">IEQ34_007799</name>
</gene>
<proteinExistence type="predicted"/>
<evidence type="ECO:0000256" key="1">
    <source>
        <dbReference type="SAM" id="SignalP"/>
    </source>
</evidence>
<comment type="caution">
    <text evidence="2">The sequence shown here is derived from an EMBL/GenBank/DDBJ whole genome shotgun (WGS) entry which is preliminary data.</text>
</comment>
<keyword evidence="3" id="KW-1185">Reference proteome</keyword>
<keyword evidence="1" id="KW-0732">Signal</keyword>
<dbReference type="AlphaFoldDB" id="A0AAV7H5R8"/>
<name>A0AAV7H5R8_DENCH</name>
<reference evidence="2 3" key="1">
    <citation type="journal article" date="2021" name="Hortic Res">
        <title>Chromosome-scale assembly of the Dendrobium chrysotoxum genome enhances the understanding of orchid evolution.</title>
        <authorList>
            <person name="Zhang Y."/>
            <person name="Zhang G.Q."/>
            <person name="Zhang D."/>
            <person name="Liu X.D."/>
            <person name="Xu X.Y."/>
            <person name="Sun W.H."/>
            <person name="Yu X."/>
            <person name="Zhu X."/>
            <person name="Wang Z.W."/>
            <person name="Zhao X."/>
            <person name="Zhong W.Y."/>
            <person name="Chen H."/>
            <person name="Yin W.L."/>
            <person name="Huang T."/>
            <person name="Niu S.C."/>
            <person name="Liu Z.J."/>
        </authorList>
    </citation>
    <scope>NUCLEOTIDE SEQUENCE [LARGE SCALE GENOMIC DNA]</scope>
    <source>
        <strain evidence="2">Lindl</strain>
    </source>
</reference>
<dbReference type="Proteomes" id="UP000775213">
    <property type="component" value="Unassembled WGS sequence"/>
</dbReference>
<protein>
    <submittedName>
        <fullName evidence="2">Uncharacterized protein</fullName>
    </submittedName>
</protein>
<dbReference type="EMBL" id="JAGFBR010000008">
    <property type="protein sequence ID" value="KAH0463217.1"/>
    <property type="molecule type" value="Genomic_DNA"/>
</dbReference>
<feature type="signal peptide" evidence="1">
    <location>
        <begin position="1"/>
        <end position="18"/>
    </location>
</feature>
<feature type="chain" id="PRO_5043854637" evidence="1">
    <location>
        <begin position="19"/>
        <end position="73"/>
    </location>
</feature>